<proteinExistence type="inferred from homology"/>
<dbReference type="Pfam" id="PF00271">
    <property type="entry name" value="Helicase_C"/>
    <property type="match status" value="1"/>
</dbReference>
<dbReference type="GO" id="GO:0005524">
    <property type="term" value="F:ATP binding"/>
    <property type="evidence" value="ECO:0007669"/>
    <property type="project" value="UniProtKB-KW"/>
</dbReference>
<keyword evidence="4" id="KW-0378">Hydrolase</keyword>
<dbReference type="Pfam" id="PF00270">
    <property type="entry name" value="DEAD"/>
    <property type="match status" value="1"/>
</dbReference>
<feature type="compositionally biased region" description="Low complexity" evidence="8">
    <location>
        <begin position="43"/>
        <end position="53"/>
    </location>
</feature>
<dbReference type="CDD" id="cd18787">
    <property type="entry name" value="SF2_C_DEAD"/>
    <property type="match status" value="1"/>
</dbReference>
<dbReference type="OrthoDB" id="4255at2759"/>
<evidence type="ECO:0000313" key="11">
    <source>
        <dbReference type="EMBL" id="GHP03794.1"/>
    </source>
</evidence>
<dbReference type="InterPro" id="IPR012562">
    <property type="entry name" value="GUCT"/>
</dbReference>
<keyword evidence="12" id="KW-1185">Reference proteome</keyword>
<sequence length="754" mass="78856">MGSSTHDASSSKKRSRSASASADALVPDALLQDSPSGLDTPIKSPSSLVGKKSSSLKKEKASKSKSSEPSSKKAKKSSDENNAASLQDMAPAPEPSEGASEEEEPSEEADPLAISNFRISEKVKKVLTDKGIKALFPIQAKTFNPIYDGMDLTGRAKTGQGKTLAFVLPIMMRLVNDGPTKDASKRRGPRVLVLAPTRELAKQVHADFELVARAEGLKAVCVYGGSPMPPQESELRRGCDAVIGTPGRVKDFITRGTLTLDNVLFRCLDEADEMLKMGFVEDVEMILGCAGGEGTAYEGQTLLFSATVPPWVRDIARRFQRGPEKTTSVDLVGTDKMKASADVRHLALPCHWQSRAQVAEDVVRCYGRNGKSRCLVFTETKNDANELSGQLADAIGARVLHGDIPQAQREATLKGFRDAKFTILVATDVAARGLDIAGVELVVQIEPPKDFETYIHRSGRTGRANTSGTSVTLFGQNKSYLMDNIERRAGVKLERIGTPTAKELALAAAEGAAEKVRTVPVEASRLFLEAAAGLIENKAEGLTDTDVLAQALAAIAGHTTVTKRSLLTAHADSVTLLFTGSNLRSKIERNAYVWTALRRVLPENLVDNVRRVSLLKDGTGAVFDVPVDKVDAFITCAGPRSGDLGGTLEEAESLPELAEAPAGGNGGGYGGQQGGGYGGGRGGGGYGGGRGGGGYGGGGRGYGGYGGGGRGGGGYGGGGGRGGGRGGGNPFTRYGQQQSPGGRGGGGRGGGYRR</sequence>
<dbReference type="InterPro" id="IPR050547">
    <property type="entry name" value="DEAD_box_RNA_helicases"/>
</dbReference>
<dbReference type="SMART" id="SM00487">
    <property type="entry name" value="DEXDc"/>
    <property type="match status" value="1"/>
</dbReference>
<dbReference type="InterPro" id="IPR001650">
    <property type="entry name" value="Helicase_C-like"/>
</dbReference>
<dbReference type="EC" id="3.6.4.13" evidence="2"/>
<keyword evidence="5" id="KW-0347">Helicase</keyword>
<comment type="similarity">
    <text evidence="1">Belongs to the DEAD box helicase family. DDX21/DDX50 subfamily.</text>
</comment>
<dbReference type="PANTHER" id="PTHR47963">
    <property type="entry name" value="DEAD-BOX ATP-DEPENDENT RNA HELICASE 47, MITOCHONDRIAL"/>
    <property type="match status" value="1"/>
</dbReference>
<dbReference type="EMBL" id="BNJQ01000006">
    <property type="protein sequence ID" value="GHP03794.1"/>
    <property type="molecule type" value="Genomic_DNA"/>
</dbReference>
<evidence type="ECO:0000256" key="5">
    <source>
        <dbReference type="ARBA" id="ARBA00022806"/>
    </source>
</evidence>
<organism evidence="11 12">
    <name type="scientific">Pycnococcus provasolii</name>
    <dbReference type="NCBI Taxonomy" id="41880"/>
    <lineage>
        <taxon>Eukaryota</taxon>
        <taxon>Viridiplantae</taxon>
        <taxon>Chlorophyta</taxon>
        <taxon>Pseudoscourfieldiophyceae</taxon>
        <taxon>Pseudoscourfieldiales</taxon>
        <taxon>Pycnococcaceae</taxon>
        <taxon>Pycnococcus</taxon>
    </lineage>
</organism>
<dbReference type="GO" id="GO:0003724">
    <property type="term" value="F:RNA helicase activity"/>
    <property type="evidence" value="ECO:0007669"/>
    <property type="project" value="UniProtKB-EC"/>
</dbReference>
<evidence type="ECO:0000256" key="6">
    <source>
        <dbReference type="ARBA" id="ARBA00022840"/>
    </source>
</evidence>
<dbReference type="Gene3D" id="3.40.50.300">
    <property type="entry name" value="P-loop containing nucleotide triphosphate hydrolases"/>
    <property type="match status" value="2"/>
</dbReference>
<dbReference type="GO" id="GO:0003723">
    <property type="term" value="F:RNA binding"/>
    <property type="evidence" value="ECO:0007669"/>
    <property type="project" value="UniProtKB-KW"/>
</dbReference>
<evidence type="ECO:0000313" key="12">
    <source>
        <dbReference type="Proteomes" id="UP000660262"/>
    </source>
</evidence>
<gene>
    <name evidence="11" type="ORF">PPROV_000254900</name>
</gene>
<dbReference type="InterPro" id="IPR014001">
    <property type="entry name" value="Helicase_ATP-bd"/>
</dbReference>
<dbReference type="InterPro" id="IPR035979">
    <property type="entry name" value="RBD_domain_sf"/>
</dbReference>
<dbReference type="Gene3D" id="3.30.70.2280">
    <property type="match status" value="1"/>
</dbReference>
<feature type="compositionally biased region" description="Gly residues" evidence="8">
    <location>
        <begin position="706"/>
        <end position="729"/>
    </location>
</feature>
<dbReference type="InterPro" id="IPR011545">
    <property type="entry name" value="DEAD/DEAH_box_helicase_dom"/>
</dbReference>
<dbReference type="Pfam" id="PF08152">
    <property type="entry name" value="GUCT"/>
    <property type="match status" value="1"/>
</dbReference>
<protein>
    <recommendedName>
        <fullName evidence="2">RNA helicase</fullName>
        <ecNumber evidence="2">3.6.4.13</ecNumber>
    </recommendedName>
</protein>
<evidence type="ECO:0000256" key="8">
    <source>
        <dbReference type="SAM" id="MobiDB-lite"/>
    </source>
</evidence>
<evidence type="ECO:0000256" key="4">
    <source>
        <dbReference type="ARBA" id="ARBA00022801"/>
    </source>
</evidence>
<dbReference type="SUPFAM" id="SSF54928">
    <property type="entry name" value="RNA-binding domain, RBD"/>
    <property type="match status" value="1"/>
</dbReference>
<dbReference type="CDD" id="cd00268">
    <property type="entry name" value="DEADc"/>
    <property type="match status" value="1"/>
</dbReference>
<evidence type="ECO:0000256" key="3">
    <source>
        <dbReference type="ARBA" id="ARBA00022741"/>
    </source>
</evidence>
<feature type="compositionally biased region" description="Acidic residues" evidence="8">
    <location>
        <begin position="99"/>
        <end position="110"/>
    </location>
</feature>
<dbReference type="AlphaFoldDB" id="A0A830H9N6"/>
<dbReference type="PROSITE" id="PS51192">
    <property type="entry name" value="HELICASE_ATP_BIND_1"/>
    <property type="match status" value="1"/>
</dbReference>
<dbReference type="Pfam" id="PF26142">
    <property type="entry name" value="DD_DDX21-DDX50"/>
    <property type="match status" value="1"/>
</dbReference>
<accession>A0A830H9N6</accession>
<dbReference type="Proteomes" id="UP000660262">
    <property type="component" value="Unassembled WGS sequence"/>
</dbReference>
<keyword evidence="6" id="KW-0067">ATP-binding</keyword>
<feature type="domain" description="Helicase ATP-binding" evidence="9">
    <location>
        <begin position="143"/>
        <end position="326"/>
    </location>
</feature>
<evidence type="ECO:0000259" key="10">
    <source>
        <dbReference type="PROSITE" id="PS51194"/>
    </source>
</evidence>
<feature type="domain" description="Helicase C-terminal" evidence="10">
    <location>
        <begin position="357"/>
        <end position="504"/>
    </location>
</feature>
<dbReference type="SMART" id="SM00490">
    <property type="entry name" value="HELICc"/>
    <property type="match status" value="1"/>
</dbReference>
<feature type="compositionally biased region" description="Basic and acidic residues" evidence="8">
    <location>
        <begin position="56"/>
        <end position="66"/>
    </location>
</feature>
<evidence type="ECO:0000259" key="9">
    <source>
        <dbReference type="PROSITE" id="PS51192"/>
    </source>
</evidence>
<dbReference type="GO" id="GO:0016787">
    <property type="term" value="F:hydrolase activity"/>
    <property type="evidence" value="ECO:0007669"/>
    <property type="project" value="UniProtKB-KW"/>
</dbReference>
<comment type="caution">
    <text evidence="11">The sequence shown here is derived from an EMBL/GenBank/DDBJ whole genome shotgun (WGS) entry which is preliminary data.</text>
</comment>
<dbReference type="CDD" id="cd12937">
    <property type="entry name" value="GUCT_RH7_like"/>
    <property type="match status" value="1"/>
</dbReference>
<evidence type="ECO:0000256" key="2">
    <source>
        <dbReference type="ARBA" id="ARBA00012552"/>
    </source>
</evidence>
<reference evidence="11" key="1">
    <citation type="submission" date="2020-10" db="EMBL/GenBank/DDBJ databases">
        <title>Unveiling of a novel bifunctional photoreceptor, Dualchrome1, isolated from a cosmopolitan green alga.</title>
        <authorList>
            <person name="Suzuki S."/>
            <person name="Kawachi M."/>
        </authorList>
    </citation>
    <scope>NUCLEOTIDE SEQUENCE</scope>
    <source>
        <strain evidence="11">NIES 2893</strain>
    </source>
</reference>
<evidence type="ECO:0000256" key="7">
    <source>
        <dbReference type="ARBA" id="ARBA00022884"/>
    </source>
</evidence>
<feature type="compositionally biased region" description="Gly residues" evidence="8">
    <location>
        <begin position="741"/>
        <end position="754"/>
    </location>
</feature>
<dbReference type="PANTHER" id="PTHR47963:SF8">
    <property type="entry name" value="ATP-DEPENDENT RNA HELICASE DEAD"/>
    <property type="match status" value="1"/>
</dbReference>
<evidence type="ECO:0000256" key="1">
    <source>
        <dbReference type="ARBA" id="ARBA00006517"/>
    </source>
</evidence>
<dbReference type="InterPro" id="IPR059027">
    <property type="entry name" value="DD_DDX21-DDX50"/>
</dbReference>
<dbReference type="SUPFAM" id="SSF52540">
    <property type="entry name" value="P-loop containing nucleoside triphosphate hydrolases"/>
    <property type="match status" value="2"/>
</dbReference>
<dbReference type="InterPro" id="IPR027417">
    <property type="entry name" value="P-loop_NTPase"/>
</dbReference>
<keyword evidence="7" id="KW-0694">RNA-binding</keyword>
<feature type="region of interest" description="Disordered" evidence="8">
    <location>
        <begin position="1"/>
        <end position="114"/>
    </location>
</feature>
<feature type="region of interest" description="Disordered" evidence="8">
    <location>
        <begin position="706"/>
        <end position="754"/>
    </location>
</feature>
<name>A0A830H9N6_9CHLO</name>
<dbReference type="PROSITE" id="PS51194">
    <property type="entry name" value="HELICASE_CTER"/>
    <property type="match status" value="1"/>
</dbReference>
<keyword evidence="3" id="KW-0547">Nucleotide-binding</keyword>
<dbReference type="InterPro" id="IPR044742">
    <property type="entry name" value="DEAD/DEAH_RhlB"/>
</dbReference>